<dbReference type="Gene3D" id="2.60.120.10">
    <property type="entry name" value="Jelly Rolls"/>
    <property type="match status" value="1"/>
</dbReference>
<evidence type="ECO:0000313" key="2">
    <source>
        <dbReference type="EMBL" id="MDY0872729.1"/>
    </source>
</evidence>
<evidence type="ECO:0000313" key="3">
    <source>
        <dbReference type="Proteomes" id="UP001271769"/>
    </source>
</evidence>
<organism evidence="2 3">
    <name type="scientific">Dongia rigui</name>
    <dbReference type="NCBI Taxonomy" id="940149"/>
    <lineage>
        <taxon>Bacteria</taxon>
        <taxon>Pseudomonadati</taxon>
        <taxon>Pseudomonadota</taxon>
        <taxon>Alphaproteobacteria</taxon>
        <taxon>Rhodospirillales</taxon>
        <taxon>Dongiaceae</taxon>
        <taxon>Dongia</taxon>
    </lineage>
</organism>
<evidence type="ECO:0000259" key="1">
    <source>
        <dbReference type="Pfam" id="PF06172"/>
    </source>
</evidence>
<dbReference type="CDD" id="cd06121">
    <property type="entry name" value="cupin_YML079wp"/>
    <property type="match status" value="1"/>
</dbReference>
<keyword evidence="3" id="KW-1185">Reference proteome</keyword>
<dbReference type="InterPro" id="IPR014710">
    <property type="entry name" value="RmlC-like_jellyroll"/>
</dbReference>
<dbReference type="InterPro" id="IPR011051">
    <property type="entry name" value="RmlC_Cupin_sf"/>
</dbReference>
<sequence length="167" mass="18469">MPEGIDKLVTRLNLAPHPEGGFYRETYRAGETIPNAGLPARFHGPRSLATAIYYLLRAGERSKLHRIKSDEVWHFYEGDALTIIAISADGQLIETTLGREFSRGQVPQHVVPAGYWFGALPAKVSAFTLAGCTVAPGFDFADFELADRGKLLSAFPQHKAWIERLTD</sequence>
<protein>
    <submittedName>
        <fullName evidence="2">Cupin domain-containing protein</fullName>
    </submittedName>
</protein>
<gene>
    <name evidence="2" type="ORF">SMD31_12375</name>
</gene>
<name>A0ABU5DZH0_9PROT</name>
<dbReference type="RefSeq" id="WP_320501203.1">
    <property type="nucleotide sequence ID" value="NZ_JAXCLX010000002.1"/>
</dbReference>
<dbReference type="EMBL" id="JAXCLX010000002">
    <property type="protein sequence ID" value="MDY0872729.1"/>
    <property type="molecule type" value="Genomic_DNA"/>
</dbReference>
<reference evidence="2 3" key="1">
    <citation type="journal article" date="2013" name="Antonie Van Leeuwenhoek">
        <title>Dongia rigui sp. nov., isolated from freshwater of a large wetland in Korea.</title>
        <authorList>
            <person name="Baik K.S."/>
            <person name="Hwang Y.M."/>
            <person name="Choi J.S."/>
            <person name="Kwon J."/>
            <person name="Seong C.N."/>
        </authorList>
    </citation>
    <scope>NUCLEOTIDE SEQUENCE [LARGE SCALE GENOMIC DNA]</scope>
    <source>
        <strain evidence="2 3">04SU4-P</strain>
    </source>
</reference>
<dbReference type="PANTHER" id="PTHR33387:SF3">
    <property type="entry name" value="DUF985 DOMAIN-CONTAINING PROTEIN"/>
    <property type="match status" value="1"/>
</dbReference>
<feature type="domain" description="DUF985" evidence="1">
    <location>
        <begin position="7"/>
        <end position="146"/>
    </location>
</feature>
<dbReference type="PANTHER" id="PTHR33387">
    <property type="entry name" value="RMLC-LIKE JELLY ROLL FOLD PROTEIN"/>
    <property type="match status" value="1"/>
</dbReference>
<comment type="caution">
    <text evidence="2">The sequence shown here is derived from an EMBL/GenBank/DDBJ whole genome shotgun (WGS) entry which is preliminary data.</text>
</comment>
<proteinExistence type="predicted"/>
<dbReference type="InterPro" id="IPR039935">
    <property type="entry name" value="YML079W-like"/>
</dbReference>
<dbReference type="SUPFAM" id="SSF51182">
    <property type="entry name" value="RmlC-like cupins"/>
    <property type="match status" value="1"/>
</dbReference>
<dbReference type="Proteomes" id="UP001271769">
    <property type="component" value="Unassembled WGS sequence"/>
</dbReference>
<dbReference type="Pfam" id="PF06172">
    <property type="entry name" value="Cupin_5"/>
    <property type="match status" value="1"/>
</dbReference>
<dbReference type="InterPro" id="IPR009327">
    <property type="entry name" value="Cupin_DUF985"/>
</dbReference>
<accession>A0ABU5DZH0</accession>